<protein>
    <submittedName>
        <fullName evidence="2">Uncharacterized protein</fullName>
    </submittedName>
</protein>
<feature type="region of interest" description="Disordered" evidence="1">
    <location>
        <begin position="182"/>
        <end position="204"/>
    </location>
</feature>
<accession>A0A250WZH2</accession>
<dbReference type="AlphaFoldDB" id="A0A250WZH2"/>
<keyword evidence="3" id="KW-1185">Reference proteome</keyword>
<sequence length="349" mass="37361">MAIIRLDVALVKELCLDTTKSSGNLKKGATSHDISLASLDTKFEKEEHNAENKGKKEGSGRFSEAAKESNAGCKLLRHPTHVSKATSTIPIRDKRHTLDQAKLKAAFGQVDATADMLASSTRSQASTSLQCPLHTSPSQIPRRQCESCNESRIQQGHMAKISQVTSNQELAKSVTGLEAAQNDPSVVQGEDCPPTASPPLSMQQGRNGRRMLALSIAPEALLNETVWMPSPNLQQRLQATMTCRSILSEVIETAMVSVGKRKASGLGPDNGHAVFHQNPVLEVRSASYCARANFAIASEEIVIARGQTSYQAVAGATDHKMKHANLSGKASKSSSADAGTRKETCCTIC</sequence>
<proteinExistence type="predicted"/>
<evidence type="ECO:0000256" key="1">
    <source>
        <dbReference type="SAM" id="MobiDB-lite"/>
    </source>
</evidence>
<feature type="region of interest" description="Disordered" evidence="1">
    <location>
        <begin position="40"/>
        <end position="64"/>
    </location>
</feature>
<gene>
    <name evidence="2" type="ORF">CEUSTIGMA_g3681.t1</name>
</gene>
<comment type="caution">
    <text evidence="2">The sequence shown here is derived from an EMBL/GenBank/DDBJ whole genome shotgun (WGS) entry which is preliminary data.</text>
</comment>
<dbReference type="Proteomes" id="UP000232323">
    <property type="component" value="Unassembled WGS sequence"/>
</dbReference>
<name>A0A250WZH2_9CHLO</name>
<reference evidence="2 3" key="1">
    <citation type="submission" date="2017-08" db="EMBL/GenBank/DDBJ databases">
        <title>Acidophilic green algal genome provides insights into adaptation to an acidic environment.</title>
        <authorList>
            <person name="Hirooka S."/>
            <person name="Hirose Y."/>
            <person name="Kanesaki Y."/>
            <person name="Higuchi S."/>
            <person name="Fujiwara T."/>
            <person name="Onuma R."/>
            <person name="Era A."/>
            <person name="Ohbayashi R."/>
            <person name="Uzuka A."/>
            <person name="Nozaki H."/>
            <person name="Yoshikawa H."/>
            <person name="Miyagishima S.Y."/>
        </authorList>
    </citation>
    <scope>NUCLEOTIDE SEQUENCE [LARGE SCALE GENOMIC DNA]</scope>
    <source>
        <strain evidence="2 3">NIES-2499</strain>
    </source>
</reference>
<evidence type="ECO:0000313" key="3">
    <source>
        <dbReference type="Proteomes" id="UP000232323"/>
    </source>
</evidence>
<dbReference type="EMBL" id="BEGY01000016">
    <property type="protein sequence ID" value="GAX76237.1"/>
    <property type="molecule type" value="Genomic_DNA"/>
</dbReference>
<evidence type="ECO:0000313" key="2">
    <source>
        <dbReference type="EMBL" id="GAX76237.1"/>
    </source>
</evidence>
<organism evidence="2 3">
    <name type="scientific">Chlamydomonas eustigma</name>
    <dbReference type="NCBI Taxonomy" id="1157962"/>
    <lineage>
        <taxon>Eukaryota</taxon>
        <taxon>Viridiplantae</taxon>
        <taxon>Chlorophyta</taxon>
        <taxon>core chlorophytes</taxon>
        <taxon>Chlorophyceae</taxon>
        <taxon>CS clade</taxon>
        <taxon>Chlamydomonadales</taxon>
        <taxon>Chlamydomonadaceae</taxon>
        <taxon>Chlamydomonas</taxon>
    </lineage>
</organism>
<feature type="compositionally biased region" description="Basic and acidic residues" evidence="1">
    <location>
        <begin position="41"/>
        <end position="64"/>
    </location>
</feature>